<dbReference type="EMBL" id="UINC01210232">
    <property type="protein sequence ID" value="SVE33603.1"/>
    <property type="molecule type" value="Genomic_DNA"/>
</dbReference>
<proteinExistence type="predicted"/>
<sequence>MDIDEENEFVLAENLWKERYGK</sequence>
<evidence type="ECO:0000313" key="1">
    <source>
        <dbReference type="EMBL" id="SVE33603.1"/>
    </source>
</evidence>
<dbReference type="AlphaFoldDB" id="A0A383CNJ1"/>
<name>A0A383CNJ1_9ZZZZ</name>
<reference evidence="1" key="1">
    <citation type="submission" date="2018-05" db="EMBL/GenBank/DDBJ databases">
        <authorList>
            <person name="Lanie J.A."/>
            <person name="Ng W.-L."/>
            <person name="Kazmierczak K.M."/>
            <person name="Andrzejewski T.M."/>
            <person name="Davidsen T.M."/>
            <person name="Wayne K.J."/>
            <person name="Tettelin H."/>
            <person name="Glass J.I."/>
            <person name="Rusch D."/>
            <person name="Podicherti R."/>
            <person name="Tsui H.-C.T."/>
            <person name="Winkler M.E."/>
        </authorList>
    </citation>
    <scope>NUCLEOTIDE SEQUENCE</scope>
</reference>
<gene>
    <name evidence="1" type="ORF">METZ01_LOCUS486457</name>
</gene>
<organism evidence="1">
    <name type="scientific">marine metagenome</name>
    <dbReference type="NCBI Taxonomy" id="408172"/>
    <lineage>
        <taxon>unclassified sequences</taxon>
        <taxon>metagenomes</taxon>
        <taxon>ecological metagenomes</taxon>
    </lineage>
</organism>
<accession>A0A383CNJ1</accession>
<protein>
    <submittedName>
        <fullName evidence="1">Uncharacterized protein</fullName>
    </submittedName>
</protein>